<proteinExistence type="predicted"/>
<dbReference type="AlphaFoldDB" id="A0A433RYG4"/>
<dbReference type="SUPFAM" id="SSF53756">
    <property type="entry name" value="UDP-Glycosyltransferase/glycogen phosphorylase"/>
    <property type="match status" value="1"/>
</dbReference>
<dbReference type="EMBL" id="JTFC01000005">
    <property type="protein sequence ID" value="RUS58328.1"/>
    <property type="molecule type" value="Genomic_DNA"/>
</dbReference>
<dbReference type="Proteomes" id="UP000288623">
    <property type="component" value="Unassembled WGS sequence"/>
</dbReference>
<keyword evidence="2" id="KW-1185">Reference proteome</keyword>
<dbReference type="OrthoDB" id="9803279at2"/>
<organism evidence="1 2">
    <name type="scientific">Candidatus Kurthia intestinigallinarum</name>
    <dbReference type="NCBI Taxonomy" id="1562256"/>
    <lineage>
        <taxon>Bacteria</taxon>
        <taxon>Bacillati</taxon>
        <taxon>Bacillota</taxon>
        <taxon>Bacilli</taxon>
        <taxon>Bacillales</taxon>
        <taxon>Caryophanaceae</taxon>
        <taxon>Kurthia</taxon>
    </lineage>
</organism>
<evidence type="ECO:0000313" key="1">
    <source>
        <dbReference type="EMBL" id="RUS58328.1"/>
    </source>
</evidence>
<sequence>MKLTYVYDLRLQFDGQAYYSKNFSDSAWEKYFDVVDEIHIYPMIQQVEYSNLSPIKSPLIVHEIPFQSTKSIYLNLKDMWSLAINIVESSEEIIIRLPSHMGIFVGLACIKNQKKYKVEVVGNALEAYRLHGNPLYKVIAPFLHSSMKNVVARADTAIYVTSIYLQECYPNNQQVYNVVNASIKKHPVSVKWQQQPFTIGMIGSLETKYKGHATLFKALEELDKLNQPIIIRLLGEGKLKNLPRYNNVTVYHEGIIDQQEVARWYQSLQLYVQPSYTEAMGRSIMEAMSYGLPVVASNVGGIPELVEANMLFKVRDTKGMAKKIAALLYDPSLWQRVSTRNHAYIQQFEKSIVQEQRRIALRNYNV</sequence>
<gene>
    <name evidence="1" type="ORF">QI30_01030</name>
</gene>
<accession>A0A433RYG4</accession>
<dbReference type="RefSeq" id="WP_126989092.1">
    <property type="nucleotide sequence ID" value="NZ_JTFC01000005.1"/>
</dbReference>
<evidence type="ECO:0000313" key="2">
    <source>
        <dbReference type="Proteomes" id="UP000288623"/>
    </source>
</evidence>
<dbReference type="Pfam" id="PF13692">
    <property type="entry name" value="Glyco_trans_1_4"/>
    <property type="match status" value="1"/>
</dbReference>
<dbReference type="CDD" id="cd03801">
    <property type="entry name" value="GT4_PimA-like"/>
    <property type="match status" value="1"/>
</dbReference>
<dbReference type="PANTHER" id="PTHR12526:SF630">
    <property type="entry name" value="GLYCOSYLTRANSFERASE"/>
    <property type="match status" value="1"/>
</dbReference>
<name>A0A433RYG4_9BACL</name>
<comment type="caution">
    <text evidence="1">The sequence shown here is derived from an EMBL/GenBank/DDBJ whole genome shotgun (WGS) entry which is preliminary data.</text>
</comment>
<dbReference type="Gene3D" id="3.40.50.2000">
    <property type="entry name" value="Glycogen Phosphorylase B"/>
    <property type="match status" value="2"/>
</dbReference>
<protein>
    <submittedName>
        <fullName evidence="1">Uncharacterized protein</fullName>
    </submittedName>
</protein>
<reference evidence="1 2" key="1">
    <citation type="submission" date="2014-11" db="EMBL/GenBank/DDBJ databases">
        <title>Genome sequence and analysis of novel Kurthia sp.</title>
        <authorList>
            <person name="Lawson J.N."/>
            <person name="Gonzalez J.E."/>
            <person name="Rinauldi L."/>
            <person name="Xuan Z."/>
            <person name="Firman A."/>
            <person name="Shaddox L."/>
            <person name="Trudeau A."/>
            <person name="Shah S."/>
            <person name="Reiman D."/>
        </authorList>
    </citation>
    <scope>NUCLEOTIDE SEQUENCE [LARGE SCALE GENOMIC DNA]</scope>
    <source>
        <strain evidence="1 2">3B1D</strain>
    </source>
</reference>
<dbReference type="PANTHER" id="PTHR12526">
    <property type="entry name" value="GLYCOSYLTRANSFERASE"/>
    <property type="match status" value="1"/>
</dbReference>